<dbReference type="EMBL" id="JBHTCH010000004">
    <property type="protein sequence ID" value="MFC7359477.1"/>
    <property type="molecule type" value="Genomic_DNA"/>
</dbReference>
<keyword evidence="2" id="KW-0479">Metal-binding</keyword>
<dbReference type="Gene3D" id="2.60.120.620">
    <property type="entry name" value="q2cbj1_9rhob like domain"/>
    <property type="match status" value="1"/>
</dbReference>
<accession>A0ABW2N0Y9</accession>
<keyword evidence="10" id="KW-1185">Reference proteome</keyword>
<comment type="caution">
    <text evidence="9">The sequence shown here is derived from an EMBL/GenBank/DDBJ whole genome shotgun (WGS) entry which is preliminary data.</text>
</comment>
<dbReference type="PANTHER" id="PTHR12461">
    <property type="entry name" value="HYPOXIA-INDUCIBLE FACTOR 1 ALPHA INHIBITOR-RELATED"/>
    <property type="match status" value="1"/>
</dbReference>
<organism evidence="9 10">
    <name type="scientific">Nocardioides astragali</name>
    <dbReference type="NCBI Taxonomy" id="1776736"/>
    <lineage>
        <taxon>Bacteria</taxon>
        <taxon>Bacillati</taxon>
        <taxon>Actinomycetota</taxon>
        <taxon>Actinomycetes</taxon>
        <taxon>Propionibacteriales</taxon>
        <taxon>Nocardioidaceae</taxon>
        <taxon>Nocardioides</taxon>
    </lineage>
</organism>
<name>A0ABW2N0Y9_9ACTN</name>
<dbReference type="SMART" id="SM00558">
    <property type="entry name" value="JmjC"/>
    <property type="match status" value="1"/>
</dbReference>
<evidence type="ECO:0000256" key="4">
    <source>
        <dbReference type="ARBA" id="ARBA00022964"/>
    </source>
</evidence>
<keyword evidence="5" id="KW-0560">Oxidoreductase</keyword>
<dbReference type="Gene3D" id="2.60.120.650">
    <property type="entry name" value="Cupin"/>
    <property type="match status" value="1"/>
</dbReference>
<sequence>MSLFQVHRDLLGREASAEIYERAVALRSAFEQSRVARRGVDPRTRVSRVVYADRLGDLAGGLEAAIRDRIDEAVAGLGITPFETAWFEVQLTSHNDGDFFRNHTDNASPETAGRTLTFVYYFHAEPARFSGGELVFTGADGDEVCVTPSNDTLILFDPRTSHEVRRISCPSGRFEDGRFALTGWLHRPVPKPRQDDFFNDRIFTPIGRWVPSSAAAWPARRAVTSTRNRPLQPSADALLRLYGDLHRAGPTPDRVDVRPSLSGEEFLRDYYARNRPVLLPRVLGDSPAVRDWSPDHFAARFGDVSVQITAGRERSGDYEQRFRETVRTVTLADLARMLAATDESNDYYLVARNNFFENPKLHMLRDELRPPPDIVNDSDRRPGSAKLWIGPAGTVTPLHYDEHSILFTQVHGRKRFRLVPSFDRDYVYPRDKYYSDVDPEDVDPARHPLFARASVMEVEVGPGDGLFIPVGWWHWARSLSVSVSATFSSFAWPFANTRLLPGR</sequence>
<evidence type="ECO:0000256" key="1">
    <source>
        <dbReference type="ARBA" id="ARBA00001961"/>
    </source>
</evidence>
<dbReference type="PANTHER" id="PTHR12461:SF105">
    <property type="entry name" value="HYPOXIA-INDUCIBLE FACTOR 1-ALPHA INHIBITOR"/>
    <property type="match status" value="1"/>
</dbReference>
<dbReference type="SUPFAM" id="SSF51197">
    <property type="entry name" value="Clavaminate synthase-like"/>
    <property type="match status" value="1"/>
</dbReference>
<dbReference type="InterPro" id="IPR006620">
    <property type="entry name" value="Pro_4_hyd_alph"/>
</dbReference>
<dbReference type="Proteomes" id="UP001596524">
    <property type="component" value="Unassembled WGS sequence"/>
</dbReference>
<dbReference type="InterPro" id="IPR044862">
    <property type="entry name" value="Pro_4_hyd_alph_FE2OG_OXY"/>
</dbReference>
<dbReference type="InterPro" id="IPR005123">
    <property type="entry name" value="Oxoglu/Fe-dep_dioxygenase_dom"/>
</dbReference>
<dbReference type="RefSeq" id="WP_255889574.1">
    <property type="nucleotide sequence ID" value="NZ_JAFMZM010000002.1"/>
</dbReference>
<gene>
    <name evidence="9" type="ORF">ACFQO6_04270</name>
</gene>
<dbReference type="PROSITE" id="PS51471">
    <property type="entry name" value="FE2OG_OXY"/>
    <property type="match status" value="1"/>
</dbReference>
<dbReference type="Pfam" id="PF13640">
    <property type="entry name" value="2OG-FeII_Oxy_3"/>
    <property type="match status" value="1"/>
</dbReference>
<proteinExistence type="predicted"/>
<dbReference type="InterPro" id="IPR041667">
    <property type="entry name" value="Cupin_8"/>
</dbReference>
<comment type="cofactor">
    <cofactor evidence="1">
        <name>L-ascorbate</name>
        <dbReference type="ChEBI" id="CHEBI:38290"/>
    </cofactor>
</comment>
<evidence type="ECO:0000256" key="2">
    <source>
        <dbReference type="ARBA" id="ARBA00022723"/>
    </source>
</evidence>
<reference evidence="10" key="1">
    <citation type="journal article" date="2019" name="Int. J. Syst. Evol. Microbiol.">
        <title>The Global Catalogue of Microorganisms (GCM) 10K type strain sequencing project: providing services to taxonomists for standard genome sequencing and annotation.</title>
        <authorList>
            <consortium name="The Broad Institute Genomics Platform"/>
            <consortium name="The Broad Institute Genome Sequencing Center for Infectious Disease"/>
            <person name="Wu L."/>
            <person name="Ma J."/>
        </authorList>
    </citation>
    <scope>NUCLEOTIDE SEQUENCE [LARGE SCALE GENOMIC DNA]</scope>
    <source>
        <strain evidence="10">FCH27</strain>
    </source>
</reference>
<evidence type="ECO:0000256" key="3">
    <source>
        <dbReference type="ARBA" id="ARBA00022896"/>
    </source>
</evidence>
<keyword evidence="4" id="KW-0223">Dioxygenase</keyword>
<evidence type="ECO:0000256" key="5">
    <source>
        <dbReference type="ARBA" id="ARBA00023002"/>
    </source>
</evidence>
<keyword evidence="3" id="KW-0847">Vitamin C</keyword>
<feature type="domain" description="Fe2OG dioxygenase" evidence="8">
    <location>
        <begin position="81"/>
        <end position="187"/>
    </location>
</feature>
<evidence type="ECO:0000256" key="6">
    <source>
        <dbReference type="ARBA" id="ARBA00023004"/>
    </source>
</evidence>
<evidence type="ECO:0000313" key="10">
    <source>
        <dbReference type="Proteomes" id="UP001596524"/>
    </source>
</evidence>
<feature type="domain" description="JmjC" evidence="7">
    <location>
        <begin position="359"/>
        <end position="503"/>
    </location>
</feature>
<protein>
    <submittedName>
        <fullName evidence="9">Cupin-like domain-containing protein</fullName>
    </submittedName>
</protein>
<keyword evidence="6" id="KW-0408">Iron</keyword>
<evidence type="ECO:0000259" key="8">
    <source>
        <dbReference type="PROSITE" id="PS51471"/>
    </source>
</evidence>
<evidence type="ECO:0000259" key="7">
    <source>
        <dbReference type="PROSITE" id="PS51184"/>
    </source>
</evidence>
<dbReference type="PROSITE" id="PS51184">
    <property type="entry name" value="JMJC"/>
    <property type="match status" value="1"/>
</dbReference>
<dbReference type="SMART" id="SM00702">
    <property type="entry name" value="P4Hc"/>
    <property type="match status" value="1"/>
</dbReference>
<evidence type="ECO:0000313" key="9">
    <source>
        <dbReference type="EMBL" id="MFC7359477.1"/>
    </source>
</evidence>
<dbReference type="Pfam" id="PF13621">
    <property type="entry name" value="Cupin_8"/>
    <property type="match status" value="1"/>
</dbReference>
<dbReference type="InterPro" id="IPR003347">
    <property type="entry name" value="JmjC_dom"/>
</dbReference>